<feature type="compositionally biased region" description="Gly residues" evidence="1">
    <location>
        <begin position="18"/>
        <end position="28"/>
    </location>
</feature>
<keyword evidence="3" id="KW-1185">Reference proteome</keyword>
<dbReference type="AlphaFoldDB" id="A0A8K1LI54"/>
<proteinExistence type="predicted"/>
<dbReference type="Proteomes" id="UP000796761">
    <property type="component" value="Unassembled WGS sequence"/>
</dbReference>
<accession>A0A8K1LI54</accession>
<name>A0A8K1LI54_9PASS</name>
<feature type="region of interest" description="Disordered" evidence="1">
    <location>
        <begin position="127"/>
        <end position="152"/>
    </location>
</feature>
<comment type="caution">
    <text evidence="2">The sequence shown here is derived from an EMBL/GenBank/DDBJ whole genome shotgun (WGS) entry which is preliminary data.</text>
</comment>
<dbReference type="EMBL" id="SWJQ01000393">
    <property type="protein sequence ID" value="TRZ14975.1"/>
    <property type="molecule type" value="Genomic_DNA"/>
</dbReference>
<organism evidence="2 3">
    <name type="scientific">Zosterops borbonicus</name>
    <dbReference type="NCBI Taxonomy" id="364589"/>
    <lineage>
        <taxon>Eukaryota</taxon>
        <taxon>Metazoa</taxon>
        <taxon>Chordata</taxon>
        <taxon>Craniata</taxon>
        <taxon>Vertebrata</taxon>
        <taxon>Euteleostomi</taxon>
        <taxon>Archelosauria</taxon>
        <taxon>Archosauria</taxon>
        <taxon>Dinosauria</taxon>
        <taxon>Saurischia</taxon>
        <taxon>Theropoda</taxon>
        <taxon>Coelurosauria</taxon>
        <taxon>Aves</taxon>
        <taxon>Neognathae</taxon>
        <taxon>Neoaves</taxon>
        <taxon>Telluraves</taxon>
        <taxon>Australaves</taxon>
        <taxon>Passeriformes</taxon>
        <taxon>Sylvioidea</taxon>
        <taxon>Zosteropidae</taxon>
        <taxon>Zosterops</taxon>
    </lineage>
</organism>
<feature type="compositionally biased region" description="Polar residues" evidence="1">
    <location>
        <begin position="134"/>
        <end position="145"/>
    </location>
</feature>
<evidence type="ECO:0000256" key="1">
    <source>
        <dbReference type="SAM" id="MobiDB-lite"/>
    </source>
</evidence>
<sequence>MGTAPELQESLDSAARGAQGGIVGGSGQGQELDLMILNSKSIHSWDPKSILSWDPKSLHSQNSKSILSQDPKSILSWDPKSLHSLEHKSILSWDPKSNLSQKPESILSQNPKSILSQDPKSILFQEFSNPRPCSASNTPGPTANPTGAHPPGHLGFVQHLAWVIIPRAGRMDGGSCACPSGISLRATSETSQR</sequence>
<reference evidence="2" key="1">
    <citation type="submission" date="2019-04" db="EMBL/GenBank/DDBJ databases">
        <title>Genome assembly of Zosterops borbonicus 15179.</title>
        <authorList>
            <person name="Leroy T."/>
            <person name="Anselmetti Y."/>
            <person name="Tilak M.-K."/>
            <person name="Nabholz B."/>
        </authorList>
    </citation>
    <scope>NUCLEOTIDE SEQUENCE</scope>
    <source>
        <strain evidence="2">HGM_15179</strain>
        <tissue evidence="2">Muscle</tissue>
    </source>
</reference>
<feature type="region of interest" description="Disordered" evidence="1">
    <location>
        <begin position="1"/>
        <end position="29"/>
    </location>
</feature>
<evidence type="ECO:0000313" key="2">
    <source>
        <dbReference type="EMBL" id="TRZ14975.1"/>
    </source>
</evidence>
<protein>
    <submittedName>
        <fullName evidence="2">Uncharacterized protein</fullName>
    </submittedName>
</protein>
<evidence type="ECO:0000313" key="3">
    <source>
        <dbReference type="Proteomes" id="UP000796761"/>
    </source>
</evidence>
<gene>
    <name evidence="2" type="ORF">HGM15179_012119</name>
</gene>
<dbReference type="OrthoDB" id="9623740at2759"/>